<dbReference type="Proteomes" id="UP001157006">
    <property type="component" value="Chromosome 2"/>
</dbReference>
<name>A0AAV0ZNH7_VICFA</name>
<evidence type="ECO:0000256" key="1">
    <source>
        <dbReference type="ARBA" id="ARBA00009269"/>
    </source>
</evidence>
<dbReference type="GO" id="GO:0006412">
    <property type="term" value="P:translation"/>
    <property type="evidence" value="ECO:0007669"/>
    <property type="project" value="InterPro"/>
</dbReference>
<dbReference type="GO" id="GO:0005840">
    <property type="term" value="C:ribosome"/>
    <property type="evidence" value="ECO:0007669"/>
    <property type="project" value="UniProtKB-KW"/>
</dbReference>
<dbReference type="InterPro" id="IPR009000">
    <property type="entry name" value="Transl_B-barrel_sf"/>
</dbReference>
<feature type="compositionally biased region" description="Basic and acidic residues" evidence="4">
    <location>
        <begin position="151"/>
        <end position="164"/>
    </location>
</feature>
<evidence type="ECO:0000256" key="2">
    <source>
        <dbReference type="ARBA" id="ARBA00022980"/>
    </source>
</evidence>
<feature type="compositionally biased region" description="Polar residues" evidence="4">
    <location>
        <begin position="138"/>
        <end position="150"/>
    </location>
</feature>
<feature type="compositionally biased region" description="Basic residues" evidence="4">
    <location>
        <begin position="173"/>
        <end position="183"/>
    </location>
</feature>
<dbReference type="Gene3D" id="2.40.10.190">
    <property type="entry name" value="translation elongation factor selb, chain A, domain 4"/>
    <property type="match status" value="1"/>
</dbReference>
<evidence type="ECO:0000313" key="6">
    <source>
        <dbReference type="Proteomes" id="UP001157006"/>
    </source>
</evidence>
<dbReference type="InterPro" id="IPR038661">
    <property type="entry name" value="Ribosomal_eL33_sf"/>
</dbReference>
<feature type="compositionally biased region" description="Basic and acidic residues" evidence="4">
    <location>
        <begin position="240"/>
        <end position="249"/>
    </location>
</feature>
<dbReference type="InterPro" id="IPR001780">
    <property type="entry name" value="Ribosomal_eL33"/>
</dbReference>
<organism evidence="5 6">
    <name type="scientific">Vicia faba</name>
    <name type="common">Broad bean</name>
    <name type="synonym">Faba vulgaris</name>
    <dbReference type="NCBI Taxonomy" id="3906"/>
    <lineage>
        <taxon>Eukaryota</taxon>
        <taxon>Viridiplantae</taxon>
        <taxon>Streptophyta</taxon>
        <taxon>Embryophyta</taxon>
        <taxon>Tracheophyta</taxon>
        <taxon>Spermatophyta</taxon>
        <taxon>Magnoliopsida</taxon>
        <taxon>eudicotyledons</taxon>
        <taxon>Gunneridae</taxon>
        <taxon>Pentapetalae</taxon>
        <taxon>rosids</taxon>
        <taxon>fabids</taxon>
        <taxon>Fabales</taxon>
        <taxon>Fabaceae</taxon>
        <taxon>Papilionoideae</taxon>
        <taxon>50 kb inversion clade</taxon>
        <taxon>NPAAA clade</taxon>
        <taxon>Hologalegina</taxon>
        <taxon>IRL clade</taxon>
        <taxon>Fabeae</taxon>
        <taxon>Vicia</taxon>
    </lineage>
</organism>
<reference evidence="5 6" key="1">
    <citation type="submission" date="2023-01" db="EMBL/GenBank/DDBJ databases">
        <authorList>
            <person name="Kreplak J."/>
        </authorList>
    </citation>
    <scope>NUCLEOTIDE SEQUENCE [LARGE SCALE GENOMIC DNA]</scope>
</reference>
<dbReference type="GO" id="GO:0005741">
    <property type="term" value="C:mitochondrial outer membrane"/>
    <property type="evidence" value="ECO:0007669"/>
    <property type="project" value="InterPro"/>
</dbReference>
<dbReference type="SUPFAM" id="SSF50447">
    <property type="entry name" value="Translation proteins"/>
    <property type="match status" value="1"/>
</dbReference>
<sequence length="332" mass="36724">MAKGPGLYSDIGKKARDLLFMDYNTDQKFTLTTYSPNGVAITTSSTKKGEVFVADVNTQLKHKNVTTDVKRKHSSFCIFHHFRMIEGVNTKEEVAWYAGKRLAYIYKAKVKRDGSHYRCIWGKVTRPNGNSGVVRAKFTSNLPPKSTTTVTEKREDEATRKPCSREPTTTTHKWNRSPSRKRPVIADANVSGGNERSIKSPARRPSPSPEKKMKNGSRLVRGRESGSVANRKVNAGPTGVRRDSGEGSGRRSRSPSCSRTVGVSSKIGVGVGRKQAPAKKSESEEVGEINDIVCNVTEKKSESEEGEEKNDIVSQVESIENPHVSMECFIFL</sequence>
<proteinExistence type="inferred from homology"/>
<gene>
    <name evidence="5" type="ORF">VFH_II207600</name>
</gene>
<evidence type="ECO:0000256" key="3">
    <source>
        <dbReference type="ARBA" id="ARBA00023274"/>
    </source>
</evidence>
<keyword evidence="2" id="KW-0689">Ribosomal protein</keyword>
<feature type="compositionally biased region" description="Low complexity" evidence="4">
    <location>
        <begin position="254"/>
        <end position="268"/>
    </location>
</feature>
<evidence type="ECO:0000313" key="5">
    <source>
        <dbReference type="EMBL" id="CAI8600130.1"/>
    </source>
</evidence>
<dbReference type="GO" id="GO:0003735">
    <property type="term" value="F:structural constituent of ribosome"/>
    <property type="evidence" value="ECO:0007669"/>
    <property type="project" value="InterPro"/>
</dbReference>
<keyword evidence="3" id="KW-0687">Ribonucleoprotein</keyword>
<dbReference type="PANTHER" id="PTHR10902">
    <property type="entry name" value="60S RIBOSOMAL PROTEIN L35A"/>
    <property type="match status" value="1"/>
</dbReference>
<dbReference type="GO" id="GO:0055085">
    <property type="term" value="P:transmembrane transport"/>
    <property type="evidence" value="ECO:0007669"/>
    <property type="project" value="InterPro"/>
</dbReference>
<keyword evidence="6" id="KW-1185">Reference proteome</keyword>
<evidence type="ECO:0000256" key="4">
    <source>
        <dbReference type="SAM" id="MobiDB-lite"/>
    </source>
</evidence>
<feature type="region of interest" description="Disordered" evidence="4">
    <location>
        <begin position="130"/>
        <end position="286"/>
    </location>
</feature>
<dbReference type="Pfam" id="PF01247">
    <property type="entry name" value="Ribosomal_L35Ae"/>
    <property type="match status" value="1"/>
</dbReference>
<dbReference type="AlphaFoldDB" id="A0AAV0ZNH7"/>
<accession>A0AAV0ZNH7</accession>
<protein>
    <submittedName>
        <fullName evidence="5">Uncharacterized protein</fullName>
    </submittedName>
</protein>
<dbReference type="Pfam" id="PF01459">
    <property type="entry name" value="Porin_3"/>
    <property type="match status" value="1"/>
</dbReference>
<dbReference type="GO" id="GO:1990904">
    <property type="term" value="C:ribonucleoprotein complex"/>
    <property type="evidence" value="ECO:0007669"/>
    <property type="project" value="UniProtKB-KW"/>
</dbReference>
<comment type="similarity">
    <text evidence="1">Belongs to the eukaryotic ribosomal protein eL33 family.</text>
</comment>
<dbReference type="EMBL" id="OX451737">
    <property type="protein sequence ID" value="CAI8600130.1"/>
    <property type="molecule type" value="Genomic_DNA"/>
</dbReference>
<dbReference type="InterPro" id="IPR027246">
    <property type="entry name" value="Porin_Euk/Tom40"/>
</dbReference>